<evidence type="ECO:0000256" key="4">
    <source>
        <dbReference type="ARBA" id="ARBA00022771"/>
    </source>
</evidence>
<dbReference type="GO" id="GO:0000978">
    <property type="term" value="F:RNA polymerase II cis-regulatory region sequence-specific DNA binding"/>
    <property type="evidence" value="ECO:0007669"/>
    <property type="project" value="InterPro"/>
</dbReference>
<feature type="region of interest" description="Disordered" evidence="8">
    <location>
        <begin position="653"/>
        <end position="678"/>
    </location>
</feature>
<feature type="region of interest" description="Disordered" evidence="8">
    <location>
        <begin position="1"/>
        <end position="60"/>
    </location>
</feature>
<keyword evidence="5" id="KW-0862">Zinc</keyword>
<dbReference type="SMART" id="SM00355">
    <property type="entry name" value="ZnF_C2H2"/>
    <property type="match status" value="2"/>
</dbReference>
<dbReference type="PANTHER" id="PTHR40626">
    <property type="entry name" value="MIP31509P"/>
    <property type="match status" value="1"/>
</dbReference>
<feature type="region of interest" description="Disordered" evidence="8">
    <location>
        <begin position="155"/>
        <end position="252"/>
    </location>
</feature>
<dbReference type="PROSITE" id="PS50157">
    <property type="entry name" value="ZINC_FINGER_C2H2_2"/>
    <property type="match status" value="2"/>
</dbReference>
<evidence type="ECO:0000256" key="6">
    <source>
        <dbReference type="ARBA" id="ARBA00023242"/>
    </source>
</evidence>
<protein>
    <recommendedName>
        <fullName evidence="9">C2H2-type domain-containing protein</fullName>
    </recommendedName>
</protein>
<dbReference type="GO" id="GO:0008270">
    <property type="term" value="F:zinc ion binding"/>
    <property type="evidence" value="ECO:0007669"/>
    <property type="project" value="UniProtKB-KW"/>
</dbReference>
<evidence type="ECO:0000256" key="8">
    <source>
        <dbReference type="SAM" id="MobiDB-lite"/>
    </source>
</evidence>
<feature type="domain" description="C2H2-type" evidence="9">
    <location>
        <begin position="58"/>
        <end position="87"/>
    </location>
</feature>
<name>A0AAF0DJ41_9EURO</name>
<gene>
    <name evidence="10" type="ORF">PRK78_005056</name>
</gene>
<dbReference type="GO" id="GO:0006351">
    <property type="term" value="P:DNA-templated transcription"/>
    <property type="evidence" value="ECO:0007669"/>
    <property type="project" value="InterPro"/>
</dbReference>
<accession>A0AAF0DJ41</accession>
<dbReference type="Pfam" id="PF04082">
    <property type="entry name" value="Fungal_trans"/>
    <property type="match status" value="1"/>
</dbReference>
<dbReference type="InterPro" id="IPR013087">
    <property type="entry name" value="Znf_C2H2_type"/>
</dbReference>
<dbReference type="GO" id="GO:0000981">
    <property type="term" value="F:DNA-binding transcription factor activity, RNA polymerase II-specific"/>
    <property type="evidence" value="ECO:0007669"/>
    <property type="project" value="InterPro"/>
</dbReference>
<keyword evidence="4 7" id="KW-0863">Zinc-finger</keyword>
<feature type="compositionally biased region" description="Low complexity" evidence="8">
    <location>
        <begin position="209"/>
        <end position="223"/>
    </location>
</feature>
<dbReference type="InterPro" id="IPR036236">
    <property type="entry name" value="Znf_C2H2_sf"/>
</dbReference>
<dbReference type="PANTHER" id="PTHR40626:SF11">
    <property type="entry name" value="ZINC FINGER PROTEIN YPR022C"/>
    <property type="match status" value="1"/>
</dbReference>
<organism evidence="10 11">
    <name type="scientific">Emydomyces testavorans</name>
    <dbReference type="NCBI Taxonomy" id="2070801"/>
    <lineage>
        <taxon>Eukaryota</taxon>
        <taxon>Fungi</taxon>
        <taxon>Dikarya</taxon>
        <taxon>Ascomycota</taxon>
        <taxon>Pezizomycotina</taxon>
        <taxon>Eurotiomycetes</taxon>
        <taxon>Eurotiomycetidae</taxon>
        <taxon>Onygenales</taxon>
        <taxon>Nannizziopsiaceae</taxon>
        <taxon>Emydomyces</taxon>
    </lineage>
</organism>
<evidence type="ECO:0000313" key="11">
    <source>
        <dbReference type="Proteomes" id="UP001219355"/>
    </source>
</evidence>
<evidence type="ECO:0000313" key="10">
    <source>
        <dbReference type="EMBL" id="WEW59582.1"/>
    </source>
</evidence>
<dbReference type="GO" id="GO:0000785">
    <property type="term" value="C:chromatin"/>
    <property type="evidence" value="ECO:0007669"/>
    <property type="project" value="TreeGrafter"/>
</dbReference>
<dbReference type="Proteomes" id="UP001219355">
    <property type="component" value="Chromosome 3"/>
</dbReference>
<dbReference type="InterPro" id="IPR051059">
    <property type="entry name" value="VerF-like"/>
</dbReference>
<comment type="subcellular location">
    <subcellularLocation>
        <location evidence="1">Nucleus</location>
    </subcellularLocation>
</comment>
<dbReference type="CDD" id="cd12148">
    <property type="entry name" value="fungal_TF_MHR"/>
    <property type="match status" value="1"/>
</dbReference>
<feature type="compositionally biased region" description="Basic and acidic residues" evidence="8">
    <location>
        <begin position="51"/>
        <end position="60"/>
    </location>
</feature>
<keyword evidence="11" id="KW-1185">Reference proteome</keyword>
<dbReference type="EMBL" id="CP120629">
    <property type="protein sequence ID" value="WEW59582.1"/>
    <property type="molecule type" value="Genomic_DNA"/>
</dbReference>
<keyword evidence="6" id="KW-0539">Nucleus</keyword>
<evidence type="ECO:0000256" key="5">
    <source>
        <dbReference type="ARBA" id="ARBA00022833"/>
    </source>
</evidence>
<dbReference type="Gene3D" id="3.30.160.60">
    <property type="entry name" value="Classic Zinc Finger"/>
    <property type="match status" value="2"/>
</dbReference>
<evidence type="ECO:0000256" key="7">
    <source>
        <dbReference type="PROSITE-ProRule" id="PRU00042"/>
    </source>
</evidence>
<evidence type="ECO:0000259" key="9">
    <source>
        <dbReference type="PROSITE" id="PS50157"/>
    </source>
</evidence>
<keyword evidence="3" id="KW-0677">Repeat</keyword>
<feature type="domain" description="C2H2-type" evidence="9">
    <location>
        <begin position="116"/>
        <end position="145"/>
    </location>
</feature>
<reference evidence="10" key="1">
    <citation type="submission" date="2023-03" db="EMBL/GenBank/DDBJ databases">
        <title>Emydomyces testavorans Genome Sequence.</title>
        <authorList>
            <person name="Hoyer L."/>
        </authorList>
    </citation>
    <scope>NUCLEOTIDE SEQUENCE</scope>
    <source>
        <strain evidence="10">16-2883</strain>
    </source>
</reference>
<dbReference type="AlphaFoldDB" id="A0AAF0DJ41"/>
<sequence length="1075" mass="118583">MADVSAAPTAGERRGWDQGPSLPKPSHSRPGGSHSLGVMAESPKKHKRSKKGDSDRKFECKHEGCGKSYSRAEHLYRHQLNRMAAKYYFPSPWWRIAAELRIEIADDATDNPKRIYRCEFPNCTRAFVRQDLCIRHQERHNTHGSQLQKRDSFAAHSVKTAAAPHPVSSDALPSPVTALPAPTESTASPNRTHTQFSQSPTSTSNSAFANTPNYSTPSSSSASLEPGYGTASDCQRKSGDGNSLLTAPPGPRQSVAVYEPLHRPAYRIYGNNPYQTVAFTASDMSGASNVSASVQPRHLSVPGHTSHPNSFMSLPSMINENTTSSDYIPHQNLQISPLSPHDYGDTHLGAATAASLATAISSGLGTIDPVSGAAMSDLDTMTSYALPVFGGETLNRSPFAMTDDFTAWLFNEPNSSSIGHSSLSGMWSSSSDPFVGQLQSHYFPADPAFSGYYAHVIQQQHPMSVTSILDTSPPQSVISEEKRVELLDLMQTHFNESDQSAVKKRKESLFEGDMDTDSHALSLQTMQTYVGSYWYHCHDQLPILHKPTFTPDKAPNLLLLAVMALGAATSEKEHGQSAADFAHFVAWHLRWEIFRDSDFRPPAKLWIFQTLLLLETYEKMFSTRALHERAHIHHDTTLTLMRRGSSLIGRSAFDSPPSLRDDPQHASGTNPATEAAPGEDSWVRWIKAEATRRVAFAAFVLDTIHATMFGHSAKMVAHELRLPLPCEEALWSATSAADVAKVQSNLASNEAKPIMFLAALKKTLNGQKVFTNSFGRTVIMAGLLSVSWHMNQRDLQVSSLGVPQTLGGRDKWRSALLRAFDNWKRDFDEALVASKPPSNMLYRNSLTLDGDVFFESRTVLHHLAHMASHVDVVDCQIFAGASRLLGRSITPRDYSSAREKMTDRWVTKPAARDAAFYALKFLSQVLIPDRGRPPRCGYPAYLNSTEYCARSDFLLNRPWVLYFAALVIWCYGYALDGPIRAPVPELGSAADQRQDMYEYLSRVGGVVSPDDLEKVQDRNRCMGLLMVLRETFSNTRWELLQEAANLLSSCIEKLKAPANGAGPSGHTSTCLLPNL</sequence>
<dbReference type="PROSITE" id="PS00028">
    <property type="entry name" value="ZINC_FINGER_C2H2_1"/>
    <property type="match status" value="1"/>
</dbReference>
<evidence type="ECO:0000256" key="3">
    <source>
        <dbReference type="ARBA" id="ARBA00022737"/>
    </source>
</evidence>
<feature type="compositionally biased region" description="Polar residues" evidence="8">
    <location>
        <begin position="183"/>
        <end position="208"/>
    </location>
</feature>
<proteinExistence type="predicted"/>
<dbReference type="GO" id="GO:0005634">
    <property type="term" value="C:nucleus"/>
    <property type="evidence" value="ECO:0007669"/>
    <property type="project" value="UniProtKB-SubCell"/>
</dbReference>
<evidence type="ECO:0000256" key="2">
    <source>
        <dbReference type="ARBA" id="ARBA00022723"/>
    </source>
</evidence>
<dbReference type="SUPFAM" id="SSF57667">
    <property type="entry name" value="beta-beta-alpha zinc fingers"/>
    <property type="match status" value="1"/>
</dbReference>
<evidence type="ECO:0000256" key="1">
    <source>
        <dbReference type="ARBA" id="ARBA00004123"/>
    </source>
</evidence>
<dbReference type="InterPro" id="IPR007219">
    <property type="entry name" value="XnlR_reg_dom"/>
</dbReference>
<keyword evidence="2" id="KW-0479">Metal-binding</keyword>